<feature type="domain" description="BPL/LPL catalytic" evidence="1">
    <location>
        <begin position="110"/>
        <end position="205"/>
    </location>
</feature>
<dbReference type="SUPFAM" id="SSF55681">
    <property type="entry name" value="Class II aaRS and biotin synthetases"/>
    <property type="match status" value="1"/>
</dbReference>
<keyword evidence="3" id="KW-1185">Reference proteome</keyword>
<dbReference type="GO" id="GO:0004077">
    <property type="term" value="F:biotin--[biotin carboxyl-carrier protein] ligase activity"/>
    <property type="evidence" value="ECO:0007669"/>
    <property type="project" value="TreeGrafter"/>
</dbReference>
<dbReference type="AlphaFoldDB" id="A0A9Q0MMA0"/>
<dbReference type="Proteomes" id="UP001151699">
    <property type="component" value="Unassembled WGS sequence"/>
</dbReference>
<protein>
    <submittedName>
        <fullName evidence="2">Biotin--protein ligase</fullName>
    </submittedName>
</protein>
<dbReference type="InterPro" id="IPR045864">
    <property type="entry name" value="aa-tRNA-synth_II/BPL/LPL"/>
</dbReference>
<sequence length="447" mass="47782">LFALYSSIILDVELAISLFTRKPQPEVYQFLMEVSSTNTPPNPNYNNVLSGIHEKHIAVVVGATDDVVPYDLASYFSELKTKHFGRSLIFVGDNTPSSMDIAHEFGDIEGLVFIANMHTKGRGSSNTSWTSPKGDVYLNINLKLTNPNHAGLLPILCALSLVSAVQSTPGCSELPIRFSWPISITWMPWNAKIGGVLVERTETNEGDTFWYTAGCGLRVNSYLQYSVSKMIDEHNTKNPDNRLKQLELPSLIARAVNHLEEYYNLMVTDPDAFRGLIKKYWVNEQQKVHVSAAAKIVDIKNDGSIVLDDDNGLTPSSDNAAGESLTGRVDSINADVCCKKLGCCAPFAFDAECSPASGVIIPDILSGASVSMYFDNGSVSREPGVGGGLANEGVTGSPGLGALSDVSTSSLSQSSSASLLAGGGGITDRFDHGSSGGIGATDDCHEC</sequence>
<evidence type="ECO:0000259" key="1">
    <source>
        <dbReference type="Pfam" id="PF03099"/>
    </source>
</evidence>
<evidence type="ECO:0000313" key="2">
    <source>
        <dbReference type="EMBL" id="KAJ6633318.1"/>
    </source>
</evidence>
<name>A0A9Q0MMA0_9DIPT</name>
<gene>
    <name evidence="2" type="primary">Hlcs_1</name>
    <name evidence="2" type="ORF">Bhyg_15658</name>
</gene>
<proteinExistence type="predicted"/>
<dbReference type="PANTHER" id="PTHR12835">
    <property type="entry name" value="BIOTIN PROTEIN LIGASE"/>
    <property type="match status" value="1"/>
</dbReference>
<dbReference type="InterPro" id="IPR004143">
    <property type="entry name" value="BPL_LPL_catalytic"/>
</dbReference>
<dbReference type="GO" id="GO:0005737">
    <property type="term" value="C:cytoplasm"/>
    <property type="evidence" value="ECO:0007669"/>
    <property type="project" value="TreeGrafter"/>
</dbReference>
<dbReference type="EMBL" id="WJQU01002114">
    <property type="protein sequence ID" value="KAJ6633318.1"/>
    <property type="molecule type" value="Genomic_DNA"/>
</dbReference>
<accession>A0A9Q0MMA0</accession>
<organism evidence="2 3">
    <name type="scientific">Pseudolycoriella hygida</name>
    <dbReference type="NCBI Taxonomy" id="35572"/>
    <lineage>
        <taxon>Eukaryota</taxon>
        <taxon>Metazoa</taxon>
        <taxon>Ecdysozoa</taxon>
        <taxon>Arthropoda</taxon>
        <taxon>Hexapoda</taxon>
        <taxon>Insecta</taxon>
        <taxon>Pterygota</taxon>
        <taxon>Neoptera</taxon>
        <taxon>Endopterygota</taxon>
        <taxon>Diptera</taxon>
        <taxon>Nematocera</taxon>
        <taxon>Sciaroidea</taxon>
        <taxon>Sciaridae</taxon>
        <taxon>Pseudolycoriella</taxon>
    </lineage>
</organism>
<keyword evidence="2" id="KW-0436">Ligase</keyword>
<evidence type="ECO:0000313" key="3">
    <source>
        <dbReference type="Proteomes" id="UP001151699"/>
    </source>
</evidence>
<dbReference type="Gene3D" id="3.30.930.10">
    <property type="entry name" value="Bira Bifunctional Protein, Domain 2"/>
    <property type="match status" value="1"/>
</dbReference>
<reference evidence="2" key="1">
    <citation type="submission" date="2022-07" db="EMBL/GenBank/DDBJ databases">
        <authorList>
            <person name="Trinca V."/>
            <person name="Uliana J.V.C."/>
            <person name="Torres T.T."/>
            <person name="Ward R.J."/>
            <person name="Monesi N."/>
        </authorList>
    </citation>
    <scope>NUCLEOTIDE SEQUENCE</scope>
    <source>
        <strain evidence="2">HSMRA1968</strain>
        <tissue evidence="2">Whole embryos</tissue>
    </source>
</reference>
<comment type="caution">
    <text evidence="2">The sequence shown here is derived from an EMBL/GenBank/DDBJ whole genome shotgun (WGS) entry which is preliminary data.</text>
</comment>
<feature type="non-terminal residue" evidence="2">
    <location>
        <position position="447"/>
    </location>
</feature>
<dbReference type="OrthoDB" id="10250105at2759"/>
<dbReference type="PANTHER" id="PTHR12835:SF5">
    <property type="entry name" value="BIOTIN--PROTEIN LIGASE"/>
    <property type="match status" value="1"/>
</dbReference>
<dbReference type="Pfam" id="PF03099">
    <property type="entry name" value="BPL_LplA_LipB"/>
    <property type="match status" value="1"/>
</dbReference>
<feature type="non-terminal residue" evidence="2">
    <location>
        <position position="1"/>
    </location>
</feature>